<dbReference type="AlphaFoldDB" id="U1NA39"/>
<keyword evidence="1" id="KW-0229">DNA integration</keyword>
<dbReference type="Pfam" id="PF00239">
    <property type="entry name" value="Resolvase"/>
    <property type="match status" value="1"/>
</dbReference>
<dbReference type="HOGENOM" id="CLU_2802149_0_0_2"/>
<accession>U1NA39</accession>
<dbReference type="GO" id="GO:0015074">
    <property type="term" value="P:DNA integration"/>
    <property type="evidence" value="ECO:0007669"/>
    <property type="project" value="UniProtKB-KW"/>
</dbReference>
<reference evidence="5 6" key="1">
    <citation type="journal article" date="2013" name="PLoS ONE">
        <title>Assembly-driven community genomics of a hypersaline microbial ecosystem.</title>
        <authorList>
            <person name="Podell S."/>
            <person name="Ugalde J.A."/>
            <person name="Narasingarao P."/>
            <person name="Banfield J.F."/>
            <person name="Heidelberg K.B."/>
            <person name="Allen E.E."/>
        </authorList>
    </citation>
    <scope>NUCLEOTIDE SEQUENCE [LARGE SCALE GENOMIC DNA]</scope>
    <source>
        <strain evidence="6">J07HQW1</strain>
    </source>
</reference>
<dbReference type="SUPFAM" id="SSF53041">
    <property type="entry name" value="Resolvase-like"/>
    <property type="match status" value="1"/>
</dbReference>
<protein>
    <submittedName>
        <fullName evidence="5">Putative site-specific integrase-resolvase</fullName>
    </submittedName>
</protein>
<evidence type="ECO:0000256" key="1">
    <source>
        <dbReference type="ARBA" id="ARBA00022908"/>
    </source>
</evidence>
<feature type="domain" description="Resolvase/invertase-type recombinase catalytic" evidence="4">
    <location>
        <begin position="16"/>
        <end position="67"/>
    </location>
</feature>
<name>U1NA39_9EURY</name>
<organism evidence="5 6">
    <name type="scientific">Haloquadratum walsbyi J07HQW1</name>
    <dbReference type="NCBI Taxonomy" id="1238424"/>
    <lineage>
        <taxon>Archaea</taxon>
        <taxon>Methanobacteriati</taxon>
        <taxon>Methanobacteriota</taxon>
        <taxon>Stenosarchaea group</taxon>
        <taxon>Halobacteria</taxon>
        <taxon>Halobacteriales</taxon>
        <taxon>Haloferacaceae</taxon>
        <taxon>Haloquadratum</taxon>
    </lineage>
</organism>
<evidence type="ECO:0000313" key="6">
    <source>
        <dbReference type="Proteomes" id="UP000030649"/>
    </source>
</evidence>
<dbReference type="InterPro" id="IPR006118">
    <property type="entry name" value="Recombinase_CS"/>
</dbReference>
<dbReference type="GO" id="GO:0000150">
    <property type="term" value="F:DNA strand exchange activity"/>
    <property type="evidence" value="ECO:0007669"/>
    <property type="project" value="InterPro"/>
</dbReference>
<sequence length="67" mass="7173">MGESIMIYFGLCLGVTLACYARVSTADQQLDRQIESITDYAQNRLGASLQDVDGIGATVLADDGDRS</sequence>
<dbReference type="InterPro" id="IPR006119">
    <property type="entry name" value="Resolv_N"/>
</dbReference>
<evidence type="ECO:0000259" key="4">
    <source>
        <dbReference type="PROSITE" id="PS51736"/>
    </source>
</evidence>
<dbReference type="PROSITE" id="PS51736">
    <property type="entry name" value="RECOMBINASES_3"/>
    <property type="match status" value="1"/>
</dbReference>
<evidence type="ECO:0000256" key="2">
    <source>
        <dbReference type="ARBA" id="ARBA00023125"/>
    </source>
</evidence>
<evidence type="ECO:0000313" key="5">
    <source>
        <dbReference type="EMBL" id="ERG93433.1"/>
    </source>
</evidence>
<dbReference type="Proteomes" id="UP000030649">
    <property type="component" value="Unassembled WGS sequence"/>
</dbReference>
<gene>
    <name evidence="5" type="ORF">J07HQW1_03495</name>
</gene>
<dbReference type="GO" id="GO:0003677">
    <property type="term" value="F:DNA binding"/>
    <property type="evidence" value="ECO:0007669"/>
    <property type="project" value="UniProtKB-KW"/>
</dbReference>
<dbReference type="EMBL" id="KE356560">
    <property type="protein sequence ID" value="ERG93433.1"/>
    <property type="molecule type" value="Genomic_DNA"/>
</dbReference>
<keyword evidence="2" id="KW-0238">DNA-binding</keyword>
<keyword evidence="3" id="KW-0233">DNA recombination</keyword>
<dbReference type="PROSITE" id="PS00397">
    <property type="entry name" value="RECOMBINASES_1"/>
    <property type="match status" value="1"/>
</dbReference>
<evidence type="ECO:0000256" key="3">
    <source>
        <dbReference type="ARBA" id="ARBA00023172"/>
    </source>
</evidence>
<dbReference type="InterPro" id="IPR036162">
    <property type="entry name" value="Resolvase-like_N_sf"/>
</dbReference>
<proteinExistence type="predicted"/>
<dbReference type="Gene3D" id="3.40.50.1390">
    <property type="entry name" value="Resolvase, N-terminal catalytic domain"/>
    <property type="match status" value="1"/>
</dbReference>